<dbReference type="GO" id="GO:0003713">
    <property type="term" value="F:transcription coactivator activity"/>
    <property type="evidence" value="ECO:0007669"/>
    <property type="project" value="InterPro"/>
</dbReference>
<accession>A0A1S3DEW4</accession>
<dbReference type="OMA" id="KLIECAW"/>
<evidence type="ECO:0000313" key="2">
    <source>
        <dbReference type="RefSeq" id="XP_008480559.1"/>
    </source>
</evidence>
<dbReference type="PaxDb" id="121845-A0A1S3DEW4"/>
<sequence length="103" mass="11921">MERDPNMIYVVENMSGNVEVFNELLRKRLAESGWCDQVKLMCIESIKTQLKNGQTPKLEDLIADVAVKSRTMVPAAVKKELLMEMKKHLLQKFGYYDMKMGHD</sequence>
<protein>
    <submittedName>
        <fullName evidence="2">Enhancer of yellow 2 transcription factor isoform X1</fullName>
    </submittedName>
</protein>
<dbReference type="CTD" id="45848"/>
<dbReference type="Pfam" id="PF10163">
    <property type="entry name" value="EnY2"/>
    <property type="match status" value="1"/>
</dbReference>
<organism evidence="1 2">
    <name type="scientific">Diaphorina citri</name>
    <name type="common">Asian citrus psyllid</name>
    <dbReference type="NCBI Taxonomy" id="121845"/>
    <lineage>
        <taxon>Eukaryota</taxon>
        <taxon>Metazoa</taxon>
        <taxon>Ecdysozoa</taxon>
        <taxon>Arthropoda</taxon>
        <taxon>Hexapoda</taxon>
        <taxon>Insecta</taxon>
        <taxon>Pterygota</taxon>
        <taxon>Neoptera</taxon>
        <taxon>Paraneoptera</taxon>
        <taxon>Hemiptera</taxon>
        <taxon>Sternorrhyncha</taxon>
        <taxon>Psylloidea</taxon>
        <taxon>Psyllidae</taxon>
        <taxon>Diaphorininae</taxon>
        <taxon>Diaphorina</taxon>
    </lineage>
</organism>
<dbReference type="KEGG" id="dci:103517310"/>
<dbReference type="AlphaFoldDB" id="A0A1S3DEW4"/>
<proteinExistence type="predicted"/>
<dbReference type="InterPro" id="IPR038212">
    <property type="entry name" value="TF_EnY2_sf"/>
</dbReference>
<dbReference type="RefSeq" id="XP_008480559.1">
    <property type="nucleotide sequence ID" value="XM_008482337.2"/>
</dbReference>
<dbReference type="InterPro" id="IPR018783">
    <property type="entry name" value="TF_ENY2"/>
</dbReference>
<gene>
    <name evidence="2" type="primary">LOC103517310</name>
</gene>
<dbReference type="GO" id="GO:0006406">
    <property type="term" value="P:mRNA export from nucleus"/>
    <property type="evidence" value="ECO:0007669"/>
    <property type="project" value="InterPro"/>
</dbReference>
<dbReference type="GO" id="GO:0005643">
    <property type="term" value="C:nuclear pore"/>
    <property type="evidence" value="ECO:0007669"/>
    <property type="project" value="InterPro"/>
</dbReference>
<dbReference type="PANTHER" id="PTHR12514">
    <property type="entry name" value="ENHANCER OF YELLOW 2 TRANSCRIPTION FACTOR"/>
    <property type="match status" value="1"/>
</dbReference>
<keyword evidence="1" id="KW-1185">Reference proteome</keyword>
<evidence type="ECO:0000313" key="1">
    <source>
        <dbReference type="Proteomes" id="UP000079169"/>
    </source>
</evidence>
<dbReference type="STRING" id="121845.A0A1S3DEW4"/>
<dbReference type="GeneID" id="103517310"/>
<dbReference type="Proteomes" id="UP000079169">
    <property type="component" value="Unplaced"/>
</dbReference>
<reference evidence="2" key="1">
    <citation type="submission" date="2025-08" db="UniProtKB">
        <authorList>
            <consortium name="RefSeq"/>
        </authorList>
    </citation>
    <scope>IDENTIFICATION</scope>
</reference>
<dbReference type="Gene3D" id="1.10.246.140">
    <property type="match status" value="1"/>
</dbReference>
<name>A0A1S3DEW4_DIACI</name>
<dbReference type="GO" id="GO:0000124">
    <property type="term" value="C:SAGA complex"/>
    <property type="evidence" value="ECO:0007669"/>
    <property type="project" value="InterPro"/>
</dbReference>